<keyword evidence="2" id="KW-1185">Reference proteome</keyword>
<evidence type="ECO:0000313" key="2">
    <source>
        <dbReference type="Proteomes" id="UP001156666"/>
    </source>
</evidence>
<dbReference type="AlphaFoldDB" id="A0AA37WIP2"/>
<name>A0AA37WIP2_9BACT</name>
<reference evidence="1" key="2">
    <citation type="submission" date="2023-01" db="EMBL/GenBank/DDBJ databases">
        <title>Draft genome sequence of Portibacter lacus strain NBRC 108769.</title>
        <authorList>
            <person name="Sun Q."/>
            <person name="Mori K."/>
        </authorList>
    </citation>
    <scope>NUCLEOTIDE SEQUENCE</scope>
    <source>
        <strain evidence="1">NBRC 108769</strain>
    </source>
</reference>
<dbReference type="EMBL" id="BSOH01000037">
    <property type="protein sequence ID" value="GLR20055.1"/>
    <property type="molecule type" value="Genomic_DNA"/>
</dbReference>
<organism evidence="1 2">
    <name type="scientific">Portibacter lacus</name>
    <dbReference type="NCBI Taxonomy" id="1099794"/>
    <lineage>
        <taxon>Bacteria</taxon>
        <taxon>Pseudomonadati</taxon>
        <taxon>Bacteroidota</taxon>
        <taxon>Saprospiria</taxon>
        <taxon>Saprospirales</taxon>
        <taxon>Haliscomenobacteraceae</taxon>
        <taxon>Portibacter</taxon>
    </lineage>
</organism>
<accession>A0AA37WIP2</accession>
<comment type="caution">
    <text evidence="1">The sequence shown here is derived from an EMBL/GenBank/DDBJ whole genome shotgun (WGS) entry which is preliminary data.</text>
</comment>
<evidence type="ECO:0000313" key="1">
    <source>
        <dbReference type="EMBL" id="GLR20055.1"/>
    </source>
</evidence>
<protein>
    <submittedName>
        <fullName evidence="1">Uncharacterized protein</fullName>
    </submittedName>
</protein>
<gene>
    <name evidence="1" type="ORF">GCM10007940_46710</name>
</gene>
<reference evidence="1" key="1">
    <citation type="journal article" date="2014" name="Int. J. Syst. Evol. Microbiol.">
        <title>Complete genome sequence of Corynebacterium casei LMG S-19264T (=DSM 44701T), isolated from a smear-ripened cheese.</title>
        <authorList>
            <consortium name="US DOE Joint Genome Institute (JGI-PGF)"/>
            <person name="Walter F."/>
            <person name="Albersmeier A."/>
            <person name="Kalinowski J."/>
            <person name="Ruckert C."/>
        </authorList>
    </citation>
    <scope>NUCLEOTIDE SEQUENCE</scope>
    <source>
        <strain evidence="1">NBRC 108769</strain>
    </source>
</reference>
<proteinExistence type="predicted"/>
<dbReference type="Proteomes" id="UP001156666">
    <property type="component" value="Unassembled WGS sequence"/>
</dbReference>
<sequence length="120" mass="12749">MINTITTAVVEINADVKPTQSIKIGAAIKKGHLTTGARNVDSNLITPFFSNAQAIIIRFKMVMTAGFANPEMASSGFTSLNAASKTIIPKDVLSIGKSSSANMIIEAPRMQNKIIISIDI</sequence>